<feature type="compositionally biased region" description="Basic and acidic residues" evidence="1">
    <location>
        <begin position="63"/>
        <end position="80"/>
    </location>
</feature>
<organism evidence="2 5">
    <name type="scientific">Puccinia coronata f. sp. avenae</name>
    <dbReference type="NCBI Taxonomy" id="200324"/>
    <lineage>
        <taxon>Eukaryota</taxon>
        <taxon>Fungi</taxon>
        <taxon>Dikarya</taxon>
        <taxon>Basidiomycota</taxon>
        <taxon>Pucciniomycotina</taxon>
        <taxon>Pucciniomycetes</taxon>
        <taxon>Pucciniales</taxon>
        <taxon>Pucciniaceae</taxon>
        <taxon>Puccinia</taxon>
    </lineage>
</organism>
<keyword evidence="4" id="KW-1185">Reference proteome</keyword>
<accession>A0A2N5U665</accession>
<dbReference type="EMBL" id="PGCJ01000115">
    <property type="protein sequence ID" value="PLW46875.1"/>
    <property type="molecule type" value="Genomic_DNA"/>
</dbReference>
<dbReference type="Proteomes" id="UP000235392">
    <property type="component" value="Unassembled WGS sequence"/>
</dbReference>
<dbReference type="EMBL" id="PGCI01000225">
    <property type="protein sequence ID" value="PLW33212.1"/>
    <property type="molecule type" value="Genomic_DNA"/>
</dbReference>
<sequence>MLRVSPEKECKNLIAKPYIKDLIPKPDLSSKPNDNLEETKPTFALNPDSLDDAAMKPIFKCEARSESVDSGKQHVPDGESAHNPPPRTEHIALFSIITSPSLIRLRDQNDDVRTTPPRFWITLTTLANNVELIT</sequence>
<gene>
    <name evidence="3" type="ORF">PCANC_06591</name>
    <name evidence="2" type="ORF">PCASD_09497</name>
</gene>
<dbReference type="Proteomes" id="UP000235388">
    <property type="component" value="Unassembled WGS sequence"/>
</dbReference>
<evidence type="ECO:0000313" key="5">
    <source>
        <dbReference type="Proteomes" id="UP000235392"/>
    </source>
</evidence>
<protein>
    <submittedName>
        <fullName evidence="2">Uncharacterized protein</fullName>
    </submittedName>
</protein>
<feature type="region of interest" description="Disordered" evidence="1">
    <location>
        <begin position="23"/>
        <end position="49"/>
    </location>
</feature>
<evidence type="ECO:0000256" key="1">
    <source>
        <dbReference type="SAM" id="MobiDB-lite"/>
    </source>
</evidence>
<reference evidence="4 5" key="1">
    <citation type="submission" date="2017-11" db="EMBL/GenBank/DDBJ databases">
        <title>De novo assembly and phasing of dikaryotic genomes from two isolates of Puccinia coronata f. sp. avenae, the causal agent of oat crown rust.</title>
        <authorList>
            <person name="Miller M.E."/>
            <person name="Zhang Y."/>
            <person name="Omidvar V."/>
            <person name="Sperschneider J."/>
            <person name="Schwessinger B."/>
            <person name="Raley C."/>
            <person name="Palmer J.M."/>
            <person name="Garnica D."/>
            <person name="Upadhyaya N."/>
            <person name="Rathjen J."/>
            <person name="Taylor J.M."/>
            <person name="Park R.F."/>
            <person name="Dodds P.N."/>
            <person name="Hirsch C.D."/>
            <person name="Kianian S.F."/>
            <person name="Figueroa M."/>
        </authorList>
    </citation>
    <scope>NUCLEOTIDE SEQUENCE [LARGE SCALE GENOMIC DNA]</scope>
    <source>
        <strain evidence="3">12NC29</strain>
        <strain evidence="2">12SD80</strain>
    </source>
</reference>
<evidence type="ECO:0000313" key="3">
    <source>
        <dbReference type="EMBL" id="PLW46875.1"/>
    </source>
</evidence>
<dbReference type="AlphaFoldDB" id="A0A2N5U665"/>
<feature type="region of interest" description="Disordered" evidence="1">
    <location>
        <begin position="63"/>
        <end position="87"/>
    </location>
</feature>
<name>A0A2N5U665_9BASI</name>
<comment type="caution">
    <text evidence="2">The sequence shown here is derived from an EMBL/GenBank/DDBJ whole genome shotgun (WGS) entry which is preliminary data.</text>
</comment>
<evidence type="ECO:0000313" key="4">
    <source>
        <dbReference type="Proteomes" id="UP000235388"/>
    </source>
</evidence>
<proteinExistence type="predicted"/>
<evidence type="ECO:0000313" key="2">
    <source>
        <dbReference type="EMBL" id="PLW33212.1"/>
    </source>
</evidence>